<evidence type="ECO:0000313" key="8">
    <source>
        <dbReference type="Proteomes" id="UP001066276"/>
    </source>
</evidence>
<proteinExistence type="predicted"/>
<accession>A0AAV7TR44</accession>
<dbReference type="GO" id="GO:0004519">
    <property type="term" value="F:endonuclease activity"/>
    <property type="evidence" value="ECO:0007669"/>
    <property type="project" value="UniProtKB-KW"/>
</dbReference>
<keyword evidence="2" id="KW-0548">Nucleotidyltransferase</keyword>
<evidence type="ECO:0000259" key="6">
    <source>
        <dbReference type="PROSITE" id="PS50158"/>
    </source>
</evidence>
<name>A0AAV7TR44_PLEWA</name>
<dbReference type="InterPro" id="IPR001878">
    <property type="entry name" value="Znf_CCHC"/>
</dbReference>
<dbReference type="AlphaFoldDB" id="A0AAV7TR44"/>
<dbReference type="GO" id="GO:0016779">
    <property type="term" value="F:nucleotidyltransferase activity"/>
    <property type="evidence" value="ECO:0007669"/>
    <property type="project" value="UniProtKB-KW"/>
</dbReference>
<protein>
    <recommendedName>
        <fullName evidence="6">CCHC-type domain-containing protein</fullName>
    </recommendedName>
</protein>
<dbReference type="InterPro" id="IPR036875">
    <property type="entry name" value="Znf_CCHC_sf"/>
</dbReference>
<dbReference type="SMART" id="SM00343">
    <property type="entry name" value="ZnF_C2HC"/>
    <property type="match status" value="2"/>
</dbReference>
<dbReference type="InterPro" id="IPR043502">
    <property type="entry name" value="DNA/RNA_pol_sf"/>
</dbReference>
<evidence type="ECO:0000256" key="4">
    <source>
        <dbReference type="ARBA" id="ARBA00022759"/>
    </source>
</evidence>
<dbReference type="PANTHER" id="PTHR37984">
    <property type="entry name" value="PROTEIN CBG26694"/>
    <property type="match status" value="1"/>
</dbReference>
<sequence>MRVCGSNLSSERKTSVLQHCLGAEGQEILETLPTITTSDGAEGDNSLNEFESTLLRLDKHFLPKVSIILQRYYFGKRKQTDGESIEDFVTALRTLASSCNFGENLEERIRDQFMLECKCDKVREALWAKNDPSLDEVLIIAKQVEHSMACIENLRKSRNVAMDVQVPDTKTNNKFQANFRTRLMCFRCGSTTHLANSKDCPALLVTCNKCSKKGHFAKYCKSSSKFKVKVQEIDCNDDRDFVLQIINDVNCVANITCQYPSDFVDINGTSISMMMDSGAKLSLVSVSDFSKHFMGKVSLLDPDIIPYSYGGKPIELKGYFEATITFRGNTITGKIYVPVIGDTILSWPHQKMLGIILNPNSIPQVLVQNVCSIKDDIMGEFPDVFTSKVGCITGYKHRICLKKDVKPVACKVRKIPFTLQDKVKSELQRLQSEGVIEEVEAAQWIAPIVVAVKINRVILDFVWTLGNSTKL</sequence>
<dbReference type="GO" id="GO:0003676">
    <property type="term" value="F:nucleic acid binding"/>
    <property type="evidence" value="ECO:0007669"/>
    <property type="project" value="InterPro"/>
</dbReference>
<dbReference type="SUPFAM" id="SSF57756">
    <property type="entry name" value="Retrovirus zinc finger-like domains"/>
    <property type="match status" value="1"/>
</dbReference>
<comment type="caution">
    <text evidence="7">The sequence shown here is derived from an EMBL/GenBank/DDBJ whole genome shotgun (WGS) entry which is preliminary data.</text>
</comment>
<keyword evidence="1" id="KW-0808">Transferase</keyword>
<dbReference type="InterPro" id="IPR021109">
    <property type="entry name" value="Peptidase_aspartic_dom_sf"/>
</dbReference>
<keyword evidence="8" id="KW-1185">Reference proteome</keyword>
<dbReference type="GO" id="GO:0008270">
    <property type="term" value="F:zinc ion binding"/>
    <property type="evidence" value="ECO:0007669"/>
    <property type="project" value="UniProtKB-KW"/>
</dbReference>
<evidence type="ECO:0000256" key="2">
    <source>
        <dbReference type="ARBA" id="ARBA00022695"/>
    </source>
</evidence>
<evidence type="ECO:0000313" key="7">
    <source>
        <dbReference type="EMBL" id="KAJ1178731.1"/>
    </source>
</evidence>
<dbReference type="PROSITE" id="PS50158">
    <property type="entry name" value="ZF_CCHC"/>
    <property type="match status" value="1"/>
</dbReference>
<dbReference type="EMBL" id="JANPWB010000006">
    <property type="protein sequence ID" value="KAJ1178731.1"/>
    <property type="molecule type" value="Genomic_DNA"/>
</dbReference>
<dbReference type="Gene3D" id="3.10.10.10">
    <property type="entry name" value="HIV Type 1 Reverse Transcriptase, subunit A, domain 1"/>
    <property type="match status" value="1"/>
</dbReference>
<dbReference type="PANTHER" id="PTHR37984:SF5">
    <property type="entry name" value="PROTEIN NYNRIN-LIKE"/>
    <property type="match status" value="1"/>
</dbReference>
<keyword evidence="4" id="KW-0255">Endonuclease</keyword>
<dbReference type="Gene3D" id="4.10.60.10">
    <property type="entry name" value="Zinc finger, CCHC-type"/>
    <property type="match status" value="1"/>
</dbReference>
<feature type="domain" description="CCHC-type" evidence="6">
    <location>
        <begin position="207"/>
        <end position="222"/>
    </location>
</feature>
<dbReference type="InterPro" id="IPR050951">
    <property type="entry name" value="Retrovirus_Pol_polyprotein"/>
</dbReference>
<evidence type="ECO:0000256" key="3">
    <source>
        <dbReference type="ARBA" id="ARBA00022722"/>
    </source>
</evidence>
<gene>
    <name evidence="7" type="ORF">NDU88_003973</name>
</gene>
<keyword evidence="5" id="KW-0863">Zinc-finger</keyword>
<reference evidence="7" key="1">
    <citation type="journal article" date="2022" name="bioRxiv">
        <title>Sequencing and chromosome-scale assembly of the giantPleurodeles waltlgenome.</title>
        <authorList>
            <person name="Brown T."/>
            <person name="Elewa A."/>
            <person name="Iarovenko S."/>
            <person name="Subramanian E."/>
            <person name="Araus A.J."/>
            <person name="Petzold A."/>
            <person name="Susuki M."/>
            <person name="Suzuki K.-i.T."/>
            <person name="Hayashi T."/>
            <person name="Toyoda A."/>
            <person name="Oliveira C."/>
            <person name="Osipova E."/>
            <person name="Leigh N.D."/>
            <person name="Simon A."/>
            <person name="Yun M.H."/>
        </authorList>
    </citation>
    <scope>NUCLEOTIDE SEQUENCE</scope>
    <source>
        <strain evidence="7">20211129_DDA</strain>
        <tissue evidence="7">Liver</tissue>
    </source>
</reference>
<evidence type="ECO:0000256" key="5">
    <source>
        <dbReference type="PROSITE-ProRule" id="PRU00047"/>
    </source>
</evidence>
<dbReference type="SUPFAM" id="SSF56672">
    <property type="entry name" value="DNA/RNA polymerases"/>
    <property type="match status" value="1"/>
</dbReference>
<dbReference type="Proteomes" id="UP001066276">
    <property type="component" value="Chromosome 3_2"/>
</dbReference>
<evidence type="ECO:0000256" key="1">
    <source>
        <dbReference type="ARBA" id="ARBA00022679"/>
    </source>
</evidence>
<dbReference type="SUPFAM" id="SSF50630">
    <property type="entry name" value="Acid proteases"/>
    <property type="match status" value="1"/>
</dbReference>
<keyword evidence="5" id="KW-0862">Zinc</keyword>
<keyword evidence="3" id="KW-0540">Nuclease</keyword>
<organism evidence="7 8">
    <name type="scientific">Pleurodeles waltl</name>
    <name type="common">Iberian ribbed newt</name>
    <dbReference type="NCBI Taxonomy" id="8319"/>
    <lineage>
        <taxon>Eukaryota</taxon>
        <taxon>Metazoa</taxon>
        <taxon>Chordata</taxon>
        <taxon>Craniata</taxon>
        <taxon>Vertebrata</taxon>
        <taxon>Euteleostomi</taxon>
        <taxon>Amphibia</taxon>
        <taxon>Batrachia</taxon>
        <taxon>Caudata</taxon>
        <taxon>Salamandroidea</taxon>
        <taxon>Salamandridae</taxon>
        <taxon>Pleurodelinae</taxon>
        <taxon>Pleurodeles</taxon>
    </lineage>
</organism>
<keyword evidence="4" id="KW-0378">Hydrolase</keyword>
<keyword evidence="5" id="KW-0479">Metal-binding</keyword>